<organism evidence="17 18">
    <name type="scientific">Ilumatobacter fluminis</name>
    <dbReference type="NCBI Taxonomy" id="467091"/>
    <lineage>
        <taxon>Bacteria</taxon>
        <taxon>Bacillati</taxon>
        <taxon>Actinomycetota</taxon>
        <taxon>Acidimicrobiia</taxon>
        <taxon>Acidimicrobiales</taxon>
        <taxon>Ilumatobacteraceae</taxon>
        <taxon>Ilumatobacter</taxon>
    </lineage>
</organism>
<protein>
    <recommendedName>
        <fullName evidence="12">(S)-3-amino-2-methylpropionate transaminase</fullName>
        <ecNumber evidence="6">2.6.1.19</ecNumber>
        <ecNumber evidence="5">2.6.1.22</ecNumber>
    </recommendedName>
    <alternativeName>
        <fullName evidence="13">GABA aminotransferase</fullName>
    </alternativeName>
    <alternativeName>
        <fullName evidence="11">Gamma-amino-N-butyrate transaminase</fullName>
    </alternativeName>
    <alternativeName>
        <fullName evidence="15">Glutamate:succinic semialdehyde transaminase</fullName>
    </alternativeName>
    <alternativeName>
        <fullName evidence="10">L-AIBAT</fullName>
    </alternativeName>
</protein>
<dbReference type="GO" id="GO:0042802">
    <property type="term" value="F:identical protein binding"/>
    <property type="evidence" value="ECO:0007669"/>
    <property type="project" value="TreeGrafter"/>
</dbReference>
<comment type="catalytic activity">
    <reaction evidence="1">
        <text>(S)-3-amino-2-methylpropanoate + 2-oxoglutarate = 2-methyl-3-oxopropanoate + L-glutamate</text>
        <dbReference type="Rhea" id="RHEA:13993"/>
        <dbReference type="ChEBI" id="CHEBI:16810"/>
        <dbReference type="ChEBI" id="CHEBI:29985"/>
        <dbReference type="ChEBI" id="CHEBI:57700"/>
        <dbReference type="ChEBI" id="CHEBI:58655"/>
        <dbReference type="EC" id="2.6.1.22"/>
    </reaction>
</comment>
<comment type="catalytic activity">
    <reaction evidence="14">
        <text>4-aminobutanoate + 2-oxoglutarate = succinate semialdehyde + L-glutamate</text>
        <dbReference type="Rhea" id="RHEA:23352"/>
        <dbReference type="ChEBI" id="CHEBI:16810"/>
        <dbReference type="ChEBI" id="CHEBI:29985"/>
        <dbReference type="ChEBI" id="CHEBI:57706"/>
        <dbReference type="ChEBI" id="CHEBI:59888"/>
        <dbReference type="EC" id="2.6.1.19"/>
    </reaction>
</comment>
<dbReference type="Pfam" id="PF00202">
    <property type="entry name" value="Aminotran_3"/>
    <property type="match status" value="1"/>
</dbReference>
<evidence type="ECO:0000256" key="4">
    <source>
        <dbReference type="ARBA" id="ARBA00008954"/>
    </source>
</evidence>
<sequence length="431" mass="45951">MTTIDTPIQQDPHIVTELPGPRARAVIEQDERYSSPSLTRVYPLVVARGEGAVIEDVDGNRFLDFNAGIAVNAAGHNHPKVNAAIHAQVDACLHYCSSDFFHPSHADLVERLATSVPAGMGDARVFLANSGTEAVEGALKLARHHTGRPNVIAFYGAFHGRSLGSLSLTSSKAKYRSGFGIVTPGSYHAPFAYAAELTGADYIEQVLFHHMTEPGDVAAIFVEPIQGEGGYIVPPAGWLQALRDLCDRHGILLVMDEVQSGIGRTGTMWACQHDDVTPDIITAGKGLASGMPLSAIIARDTIMQWAPGKHGSTFGGNPVACAAALATMDLVDDELAANAAARGEQLMAGLRALQERFPIIQEVRGRGLMIGFDLVDHDMAVAFEQACFERGVLSLTCGKRGVRLAPPLVITEAQCDRALEIIADACEAVTR</sequence>
<dbReference type="GO" id="GO:0030170">
    <property type="term" value="F:pyridoxal phosphate binding"/>
    <property type="evidence" value="ECO:0007669"/>
    <property type="project" value="InterPro"/>
</dbReference>
<comment type="caution">
    <text evidence="17">The sequence shown here is derived from an EMBL/GenBank/DDBJ whole genome shotgun (WGS) entry which is preliminary data.</text>
</comment>
<keyword evidence="7 17" id="KW-0032">Aminotransferase</keyword>
<name>A0A4R7I4T7_9ACTN</name>
<dbReference type="InterPro" id="IPR015421">
    <property type="entry name" value="PyrdxlP-dep_Trfase_major"/>
</dbReference>
<evidence type="ECO:0000256" key="12">
    <source>
        <dbReference type="ARBA" id="ARBA00030857"/>
    </source>
</evidence>
<keyword evidence="8 17" id="KW-0808">Transferase</keyword>
<dbReference type="EC" id="2.6.1.22" evidence="5"/>
<dbReference type="InterPro" id="IPR005814">
    <property type="entry name" value="Aminotrans_3"/>
</dbReference>
<dbReference type="InterPro" id="IPR050103">
    <property type="entry name" value="Class-III_PLP-dep_AT"/>
</dbReference>
<evidence type="ECO:0000256" key="7">
    <source>
        <dbReference type="ARBA" id="ARBA00022576"/>
    </source>
</evidence>
<dbReference type="GO" id="GO:0034386">
    <property type="term" value="F:4-aminobutyrate:2-oxoglutarate transaminase activity"/>
    <property type="evidence" value="ECO:0007669"/>
    <property type="project" value="UniProtKB-EC"/>
</dbReference>
<dbReference type="EC" id="2.6.1.19" evidence="6"/>
<evidence type="ECO:0000256" key="3">
    <source>
        <dbReference type="ARBA" id="ARBA00005176"/>
    </source>
</evidence>
<dbReference type="PROSITE" id="PS00600">
    <property type="entry name" value="AA_TRANSFER_CLASS_3"/>
    <property type="match status" value="1"/>
</dbReference>
<evidence type="ECO:0000256" key="10">
    <source>
        <dbReference type="ARBA" id="ARBA00029760"/>
    </source>
</evidence>
<evidence type="ECO:0000256" key="16">
    <source>
        <dbReference type="RuleBase" id="RU003560"/>
    </source>
</evidence>
<dbReference type="PANTHER" id="PTHR11986">
    <property type="entry name" value="AMINOTRANSFERASE CLASS III"/>
    <property type="match status" value="1"/>
</dbReference>
<comment type="cofactor">
    <cofactor evidence="2">
        <name>pyridoxal 5'-phosphate</name>
        <dbReference type="ChEBI" id="CHEBI:597326"/>
    </cofactor>
</comment>
<comment type="similarity">
    <text evidence="4 16">Belongs to the class-III pyridoxal-phosphate-dependent aminotransferase family.</text>
</comment>
<dbReference type="Gene3D" id="3.90.1150.10">
    <property type="entry name" value="Aspartate Aminotransferase, domain 1"/>
    <property type="match status" value="1"/>
</dbReference>
<evidence type="ECO:0000256" key="13">
    <source>
        <dbReference type="ARBA" id="ARBA00031787"/>
    </source>
</evidence>
<dbReference type="CDD" id="cd00610">
    <property type="entry name" value="OAT_like"/>
    <property type="match status" value="1"/>
</dbReference>
<accession>A0A4R7I4T7</accession>
<dbReference type="AlphaFoldDB" id="A0A4R7I4T7"/>
<dbReference type="InterPro" id="IPR015424">
    <property type="entry name" value="PyrdxlP-dep_Trfase"/>
</dbReference>
<evidence type="ECO:0000256" key="2">
    <source>
        <dbReference type="ARBA" id="ARBA00001933"/>
    </source>
</evidence>
<proteinExistence type="inferred from homology"/>
<keyword evidence="18" id="KW-1185">Reference proteome</keyword>
<evidence type="ECO:0000256" key="6">
    <source>
        <dbReference type="ARBA" id="ARBA00012912"/>
    </source>
</evidence>
<dbReference type="EMBL" id="SOAU01000001">
    <property type="protein sequence ID" value="TDT18702.1"/>
    <property type="molecule type" value="Genomic_DNA"/>
</dbReference>
<gene>
    <name evidence="17" type="ORF">BDK89_4333</name>
</gene>
<evidence type="ECO:0000256" key="8">
    <source>
        <dbReference type="ARBA" id="ARBA00022679"/>
    </source>
</evidence>
<dbReference type="InterPro" id="IPR049704">
    <property type="entry name" value="Aminotrans_3_PPA_site"/>
</dbReference>
<dbReference type="OrthoDB" id="4510254at2"/>
<dbReference type="PANTHER" id="PTHR11986:SF58">
    <property type="entry name" value="LEUCINE_METHIONINE RACEMASE"/>
    <property type="match status" value="1"/>
</dbReference>
<evidence type="ECO:0000313" key="17">
    <source>
        <dbReference type="EMBL" id="TDT18702.1"/>
    </source>
</evidence>
<dbReference type="Proteomes" id="UP000294558">
    <property type="component" value="Unassembled WGS sequence"/>
</dbReference>
<dbReference type="GO" id="GO:0047298">
    <property type="term" value="F:(S)-3-amino-2-methylpropionate transaminase activity"/>
    <property type="evidence" value="ECO:0007669"/>
    <property type="project" value="UniProtKB-EC"/>
</dbReference>
<evidence type="ECO:0000256" key="14">
    <source>
        <dbReference type="ARBA" id="ARBA00048021"/>
    </source>
</evidence>
<evidence type="ECO:0000256" key="5">
    <source>
        <dbReference type="ARBA" id="ARBA00012876"/>
    </source>
</evidence>
<comment type="pathway">
    <text evidence="3">Amino-acid degradation; 4-aminobutanoate degradation.</text>
</comment>
<dbReference type="PIRSF" id="PIRSF000521">
    <property type="entry name" value="Transaminase_4ab_Lys_Orn"/>
    <property type="match status" value="1"/>
</dbReference>
<evidence type="ECO:0000313" key="18">
    <source>
        <dbReference type="Proteomes" id="UP000294558"/>
    </source>
</evidence>
<evidence type="ECO:0000256" key="1">
    <source>
        <dbReference type="ARBA" id="ARBA00001750"/>
    </source>
</evidence>
<dbReference type="SUPFAM" id="SSF53383">
    <property type="entry name" value="PLP-dependent transferases"/>
    <property type="match status" value="1"/>
</dbReference>
<keyword evidence="9 16" id="KW-0663">Pyridoxal phosphate</keyword>
<dbReference type="InterPro" id="IPR015422">
    <property type="entry name" value="PyrdxlP-dep_Trfase_small"/>
</dbReference>
<reference evidence="17 18" key="1">
    <citation type="submission" date="2019-03" db="EMBL/GenBank/DDBJ databases">
        <title>Sequencing the genomes of 1000 actinobacteria strains.</title>
        <authorList>
            <person name="Klenk H.-P."/>
        </authorList>
    </citation>
    <scope>NUCLEOTIDE SEQUENCE [LARGE SCALE GENOMIC DNA]</scope>
    <source>
        <strain evidence="17 18">DSM 18936</strain>
    </source>
</reference>
<evidence type="ECO:0000256" key="9">
    <source>
        <dbReference type="ARBA" id="ARBA00022898"/>
    </source>
</evidence>
<dbReference type="RefSeq" id="WP_133870905.1">
    <property type="nucleotide sequence ID" value="NZ_SOAU01000001.1"/>
</dbReference>
<dbReference type="FunFam" id="3.40.640.10:FF:000013">
    <property type="entry name" value="4-aminobutyrate aminotransferase"/>
    <property type="match status" value="1"/>
</dbReference>
<dbReference type="Gene3D" id="3.40.640.10">
    <property type="entry name" value="Type I PLP-dependent aspartate aminotransferase-like (Major domain)"/>
    <property type="match status" value="1"/>
</dbReference>
<evidence type="ECO:0000256" key="15">
    <source>
        <dbReference type="ARBA" id="ARBA00050054"/>
    </source>
</evidence>
<evidence type="ECO:0000256" key="11">
    <source>
        <dbReference type="ARBA" id="ARBA00030204"/>
    </source>
</evidence>